<gene>
    <name evidence="13" type="ORF">URODEC1_LOCUS72030</name>
</gene>
<dbReference type="InterPro" id="IPR032675">
    <property type="entry name" value="LRR_dom_sf"/>
</dbReference>
<dbReference type="SUPFAM" id="SSF52058">
    <property type="entry name" value="L domain-like"/>
    <property type="match status" value="1"/>
</dbReference>
<keyword evidence="9" id="KW-0325">Glycoprotein</keyword>
<evidence type="ECO:0000313" key="13">
    <source>
        <dbReference type="EMBL" id="CAL5014540.1"/>
    </source>
</evidence>
<dbReference type="PANTHER" id="PTHR48057:SF29">
    <property type="entry name" value="OS02G0609900 PROTEIN"/>
    <property type="match status" value="1"/>
</dbReference>
<dbReference type="Pfam" id="PF00560">
    <property type="entry name" value="LRR_1"/>
    <property type="match status" value="5"/>
</dbReference>
<dbReference type="InterPro" id="IPR013210">
    <property type="entry name" value="LRR_N_plant-typ"/>
</dbReference>
<keyword evidence="5 11" id="KW-0812">Transmembrane</keyword>
<feature type="transmembrane region" description="Helical" evidence="11">
    <location>
        <begin position="952"/>
        <end position="974"/>
    </location>
</feature>
<dbReference type="EMBL" id="OZ075139">
    <property type="protein sequence ID" value="CAL5014540.1"/>
    <property type="molecule type" value="Genomic_DNA"/>
</dbReference>
<dbReference type="PRINTS" id="PR00019">
    <property type="entry name" value="LEURICHRPT"/>
</dbReference>
<evidence type="ECO:0000256" key="10">
    <source>
        <dbReference type="SAM" id="MobiDB-lite"/>
    </source>
</evidence>
<dbReference type="Gene3D" id="3.30.1490.310">
    <property type="match status" value="1"/>
</dbReference>
<reference evidence="13 14" key="2">
    <citation type="submission" date="2024-10" db="EMBL/GenBank/DDBJ databases">
        <authorList>
            <person name="Ryan C."/>
        </authorList>
    </citation>
    <scope>NUCLEOTIDE SEQUENCE [LARGE SCALE GENOMIC DNA]</scope>
</reference>
<dbReference type="Pfam" id="PF13516">
    <property type="entry name" value="LRR_6"/>
    <property type="match status" value="1"/>
</dbReference>
<dbReference type="AlphaFoldDB" id="A0ABC9C5N2"/>
<keyword evidence="14" id="KW-1185">Reference proteome</keyword>
<dbReference type="Pfam" id="PF08263">
    <property type="entry name" value="LRRNT_2"/>
    <property type="match status" value="1"/>
</dbReference>
<evidence type="ECO:0000256" key="5">
    <source>
        <dbReference type="ARBA" id="ARBA00022692"/>
    </source>
</evidence>
<comment type="similarity">
    <text evidence="2">Belongs to the RLP family.</text>
</comment>
<protein>
    <recommendedName>
        <fullName evidence="12">Leucine-rich repeat-containing N-terminal plant-type domain-containing protein</fullName>
    </recommendedName>
</protein>
<keyword evidence="6" id="KW-0677">Repeat</keyword>
<keyword evidence="8 11" id="KW-0472">Membrane</keyword>
<keyword evidence="3" id="KW-0433">Leucine-rich repeat</keyword>
<dbReference type="Proteomes" id="UP001497457">
    <property type="component" value="Chromosome 29rd"/>
</dbReference>
<evidence type="ECO:0000256" key="2">
    <source>
        <dbReference type="ARBA" id="ARBA00009592"/>
    </source>
</evidence>
<dbReference type="InterPro" id="IPR001611">
    <property type="entry name" value="Leu-rich_rpt"/>
</dbReference>
<accession>A0ABC9C5N2</accession>
<evidence type="ECO:0000256" key="7">
    <source>
        <dbReference type="ARBA" id="ARBA00022989"/>
    </source>
</evidence>
<dbReference type="GO" id="GO:0009742">
    <property type="term" value="P:brassinosteroid mediated signaling pathway"/>
    <property type="evidence" value="ECO:0007669"/>
    <property type="project" value="UniProtKB-KW"/>
</dbReference>
<evidence type="ECO:0000259" key="12">
    <source>
        <dbReference type="Pfam" id="PF08263"/>
    </source>
</evidence>
<dbReference type="InterPro" id="IPR003591">
    <property type="entry name" value="Leu-rich_rpt_typical-subtyp"/>
</dbReference>
<keyword evidence="7 11" id="KW-1133">Transmembrane helix</keyword>
<proteinExistence type="inferred from homology"/>
<keyword evidence="4" id="KW-1070">Brassinosteroid signaling pathway</keyword>
<evidence type="ECO:0000256" key="8">
    <source>
        <dbReference type="ARBA" id="ARBA00023136"/>
    </source>
</evidence>
<dbReference type="SUPFAM" id="SSF52047">
    <property type="entry name" value="RNI-like"/>
    <property type="match status" value="2"/>
</dbReference>
<dbReference type="Pfam" id="PF13855">
    <property type="entry name" value="LRR_8"/>
    <property type="match status" value="3"/>
</dbReference>
<feature type="domain" description="Leucine-rich repeat-containing N-terminal plant-type" evidence="12">
    <location>
        <begin position="46"/>
        <end position="81"/>
    </location>
</feature>
<evidence type="ECO:0000256" key="3">
    <source>
        <dbReference type="ARBA" id="ARBA00022614"/>
    </source>
</evidence>
<evidence type="ECO:0000256" key="4">
    <source>
        <dbReference type="ARBA" id="ARBA00022626"/>
    </source>
</evidence>
<comment type="subcellular location">
    <subcellularLocation>
        <location evidence="1">Membrane</location>
        <topology evidence="1">Single-pass membrane protein</topology>
    </subcellularLocation>
</comment>
<dbReference type="FunFam" id="3.80.10.10:FF:000111">
    <property type="entry name" value="LRR receptor-like serine/threonine-protein kinase ERECTA"/>
    <property type="match status" value="1"/>
</dbReference>
<dbReference type="InterPro" id="IPR052595">
    <property type="entry name" value="LRRC69/RLP"/>
</dbReference>
<feature type="region of interest" description="Disordered" evidence="10">
    <location>
        <begin position="922"/>
        <end position="942"/>
    </location>
</feature>
<dbReference type="Gene3D" id="3.80.10.10">
    <property type="entry name" value="Ribonuclease Inhibitor"/>
    <property type="match status" value="4"/>
</dbReference>
<dbReference type="PANTHER" id="PTHR48057">
    <property type="entry name" value="LEUCINE-RICH REPEAT SERINE/THREONINE-PROTEIN KINASE 1"/>
    <property type="match status" value="1"/>
</dbReference>
<dbReference type="SMART" id="SM00369">
    <property type="entry name" value="LRR_TYP"/>
    <property type="match status" value="11"/>
</dbReference>
<name>A0ABC9C5N2_9POAL</name>
<organism evidence="13 14">
    <name type="scientific">Urochloa decumbens</name>
    <dbReference type="NCBI Taxonomy" id="240449"/>
    <lineage>
        <taxon>Eukaryota</taxon>
        <taxon>Viridiplantae</taxon>
        <taxon>Streptophyta</taxon>
        <taxon>Embryophyta</taxon>
        <taxon>Tracheophyta</taxon>
        <taxon>Spermatophyta</taxon>
        <taxon>Magnoliopsida</taxon>
        <taxon>Liliopsida</taxon>
        <taxon>Poales</taxon>
        <taxon>Poaceae</taxon>
        <taxon>PACMAD clade</taxon>
        <taxon>Panicoideae</taxon>
        <taxon>Panicodae</taxon>
        <taxon>Paniceae</taxon>
        <taxon>Melinidinae</taxon>
        <taxon>Urochloa</taxon>
    </lineage>
</organism>
<evidence type="ECO:0000256" key="9">
    <source>
        <dbReference type="ARBA" id="ARBA00023180"/>
    </source>
</evidence>
<reference evidence="14" key="1">
    <citation type="submission" date="2024-06" db="EMBL/GenBank/DDBJ databases">
        <authorList>
            <person name="Ryan C."/>
        </authorList>
    </citation>
    <scope>NUCLEOTIDE SEQUENCE [LARGE SCALE GENOMIC DNA]</scope>
</reference>
<sequence>MYAGAPDFRGIHLRRPDHLKMAMAVRGCVLLLLLIVSHVSDACFPEERIALLQISDSLRGMSTMGWLETNDCCSWESVTCSNDTRRVSSLQLSLNGVPPEPESDPCSVKLNSTVFSAFPELQFLDFSMNHVLFQGSDGLVGLSKLRHLDLSYNCFDASFMESLGKLVPLEVLHLESTAMVGALPASVFENFRDMKDLDLSNNQLTGNLPASLFTLPRIEHLNVSRNLFEGISWSSTSGLVGLSKLRYLDLSYNCFNASYMESLRKLVSLEVLHLEFTAMVGTLPASVFKNLRVLQELDLSNNQLKGNLPASLFTLPRIEHLNVSQNLFEGIPWSSRSNISSSFRTLDISMNKLSGNFSFLWLRNLTNLEKIDLSGNAHLAIGVNFPGWTPPFQLKELLLSGCGIDKSIFAKPHFLRTQNYLEVLDLSNNSLSGSFPSWLFAPQSTLLYLNLGNNLLSGSLDQIISAQTNLLAISLSLNRISGHLPANISSIFPNATLLDFSGNTIAREIPSNLCNISSMEYLDLSNNNLSGELPSCLFAEHLILKTLKVSNNKLGGPVLGGKNNLSIRWEIYLDGNNFEGELPRHLTGNFESGGTMDFHGNKLSGKLDVSLWILPNLWTLNLASNSLTGELDPSICILTSIILLDISNNNISGSLLNCNNPLELRFLNMSGNLLSGDIAPHAFFSNATVTALDLSYNQFTGNIDWIQTLGTVRYISLGSNKFNGQISPNLCGLHYLSVIDLAGNQLSGPLPPCIGDLLFEGKSSTLLYWSLICGRWLQYPAFRYPCCYEQRGFRFFTKYNLYTYRRNFIDLFFGFDFSYNKLSGEIPPELGHLTNLKALNLSHNNFFGKIPASFANMSEIESLDLSHNELSGAIPRQLSHLSSLAVFSVAYNNLSGCVPDAGQLSLFDMTSFEGNRDLRKASPGSVCTAGSPPDGPPLWQPGAGGEEAMDPALYAVSAASFVLSFWITVGFIFCHSYGQRMVLKL</sequence>
<evidence type="ECO:0000313" key="14">
    <source>
        <dbReference type="Proteomes" id="UP001497457"/>
    </source>
</evidence>
<evidence type="ECO:0000256" key="11">
    <source>
        <dbReference type="SAM" id="Phobius"/>
    </source>
</evidence>
<dbReference type="GO" id="GO:0016020">
    <property type="term" value="C:membrane"/>
    <property type="evidence" value="ECO:0007669"/>
    <property type="project" value="UniProtKB-SubCell"/>
</dbReference>
<evidence type="ECO:0000256" key="1">
    <source>
        <dbReference type="ARBA" id="ARBA00004167"/>
    </source>
</evidence>
<evidence type="ECO:0000256" key="6">
    <source>
        <dbReference type="ARBA" id="ARBA00022737"/>
    </source>
</evidence>